<keyword evidence="3" id="KW-1185">Reference proteome</keyword>
<feature type="non-terminal residue" evidence="2">
    <location>
        <position position="1"/>
    </location>
</feature>
<dbReference type="EMBL" id="CYRY02004695">
    <property type="protein sequence ID" value="VCW69174.1"/>
    <property type="molecule type" value="Genomic_DNA"/>
</dbReference>
<feature type="compositionally biased region" description="Pro residues" evidence="1">
    <location>
        <begin position="1"/>
        <end position="17"/>
    </location>
</feature>
<evidence type="ECO:0000313" key="2">
    <source>
        <dbReference type="EMBL" id="VCW69174.1"/>
    </source>
</evidence>
<comment type="caution">
    <text evidence="2">The sequence shown here is derived from an EMBL/GenBank/DDBJ whole genome shotgun (WGS) entry which is preliminary data.</text>
</comment>
<proteinExistence type="predicted"/>
<dbReference type="Proteomes" id="UP000269945">
    <property type="component" value="Unassembled WGS sequence"/>
</dbReference>
<feature type="compositionally biased region" description="Low complexity" evidence="1">
    <location>
        <begin position="23"/>
        <end position="34"/>
    </location>
</feature>
<protein>
    <submittedName>
        <fullName evidence="2">Uncharacterized protein</fullName>
    </submittedName>
</protein>
<gene>
    <name evidence="2" type="ORF">BN2614_LOCUS2</name>
</gene>
<evidence type="ECO:0000256" key="1">
    <source>
        <dbReference type="SAM" id="MobiDB-lite"/>
    </source>
</evidence>
<organism evidence="2 3">
    <name type="scientific">Gulo gulo</name>
    <name type="common">Wolverine</name>
    <name type="synonym">Gluton</name>
    <dbReference type="NCBI Taxonomy" id="48420"/>
    <lineage>
        <taxon>Eukaryota</taxon>
        <taxon>Metazoa</taxon>
        <taxon>Chordata</taxon>
        <taxon>Craniata</taxon>
        <taxon>Vertebrata</taxon>
        <taxon>Euteleostomi</taxon>
        <taxon>Mammalia</taxon>
        <taxon>Eutheria</taxon>
        <taxon>Laurasiatheria</taxon>
        <taxon>Carnivora</taxon>
        <taxon>Caniformia</taxon>
        <taxon>Musteloidea</taxon>
        <taxon>Mustelidae</taxon>
        <taxon>Guloninae</taxon>
        <taxon>Gulo</taxon>
    </lineage>
</organism>
<sequence length="102" mass="10560">AALPLPPQPTLPPPAPPVVLWEPGPDLPAAGLPAQQCDRRKGEGKSVSSSGAQETSRRGPKGQTQAHNPGASRVLPRCELLIVLSLHLTGEPSSALPPAQEE</sequence>
<feature type="region of interest" description="Disordered" evidence="1">
    <location>
        <begin position="1"/>
        <end position="74"/>
    </location>
</feature>
<evidence type="ECO:0000313" key="3">
    <source>
        <dbReference type="Proteomes" id="UP000269945"/>
    </source>
</evidence>
<reference evidence="2 3" key="1">
    <citation type="submission" date="2018-10" db="EMBL/GenBank/DDBJ databases">
        <authorList>
            <person name="Ekblom R."/>
            <person name="Jareborg N."/>
        </authorList>
    </citation>
    <scope>NUCLEOTIDE SEQUENCE [LARGE SCALE GENOMIC DNA]</scope>
    <source>
        <tissue evidence="2">Muscle</tissue>
    </source>
</reference>
<name>A0A9X9LIN4_GULGU</name>
<dbReference type="AlphaFoldDB" id="A0A9X9LIN4"/>
<accession>A0A9X9LIN4</accession>